<name>A0A9Q8VCT5_9HYPO</name>
<keyword evidence="2" id="KW-1185">Reference proteome</keyword>
<evidence type="ECO:0000313" key="2">
    <source>
        <dbReference type="Proteomes" id="UP000829364"/>
    </source>
</evidence>
<dbReference type="GO" id="GO:0032299">
    <property type="term" value="C:ribonuclease H2 complex"/>
    <property type="evidence" value="ECO:0007669"/>
    <property type="project" value="InterPro"/>
</dbReference>
<dbReference type="Proteomes" id="UP000829364">
    <property type="component" value="Chromosome 6"/>
</dbReference>
<gene>
    <name evidence="1" type="ORF">JDV02_006496</name>
</gene>
<dbReference type="CDD" id="cd09271">
    <property type="entry name" value="RNase_H2-C"/>
    <property type="match status" value="1"/>
</dbReference>
<evidence type="ECO:0000313" key="1">
    <source>
        <dbReference type="EMBL" id="UNI20406.1"/>
    </source>
</evidence>
<sequence>MSQPILAVERDAASRTNKATPNLLPCRIHHNGPVDPVASYWNPERVDGTTGTAYFRGRKLQGTTVPIPNDFEGVVVERKQLEGPVAPSDPAGHGHGVVGDADADAAEEGVMRVTAHFDEIAVWSHDVAADSAFDPYIRSIEEWLHVSEQIHSHSQTEVGQPAAK</sequence>
<dbReference type="OrthoDB" id="6222486at2759"/>
<protein>
    <submittedName>
        <fullName evidence="1">Uncharacterized protein</fullName>
    </submittedName>
</protein>
<dbReference type="GO" id="GO:0006401">
    <property type="term" value="P:RNA catabolic process"/>
    <property type="evidence" value="ECO:0007669"/>
    <property type="project" value="InterPro"/>
</dbReference>
<dbReference type="PANTHER" id="PTHR47204:SF1">
    <property type="entry name" value="RIBONUCLEASE H2 SUBUNIT C"/>
    <property type="match status" value="1"/>
</dbReference>
<proteinExistence type="predicted"/>
<dbReference type="PANTHER" id="PTHR47204">
    <property type="entry name" value="OS02G0168900 PROTEIN"/>
    <property type="match status" value="1"/>
</dbReference>
<dbReference type="EMBL" id="CP086359">
    <property type="protein sequence ID" value="UNI20406.1"/>
    <property type="molecule type" value="Genomic_DNA"/>
</dbReference>
<organism evidence="1 2">
    <name type="scientific">Purpureocillium takamizusanense</name>
    <dbReference type="NCBI Taxonomy" id="2060973"/>
    <lineage>
        <taxon>Eukaryota</taxon>
        <taxon>Fungi</taxon>
        <taxon>Dikarya</taxon>
        <taxon>Ascomycota</taxon>
        <taxon>Pezizomycotina</taxon>
        <taxon>Sordariomycetes</taxon>
        <taxon>Hypocreomycetidae</taxon>
        <taxon>Hypocreales</taxon>
        <taxon>Ophiocordycipitaceae</taxon>
        <taxon>Purpureocillium</taxon>
    </lineage>
</organism>
<dbReference type="AlphaFoldDB" id="A0A9Q8VCT5"/>
<dbReference type="RefSeq" id="XP_047843887.1">
    <property type="nucleotide sequence ID" value="XM_047987897.1"/>
</dbReference>
<reference evidence="1" key="1">
    <citation type="submission" date="2021-11" db="EMBL/GenBank/DDBJ databases">
        <title>Purpureocillium_takamizusanense_genome.</title>
        <authorList>
            <person name="Nguyen N.-H."/>
        </authorList>
    </citation>
    <scope>NUCLEOTIDE SEQUENCE</scope>
    <source>
        <strain evidence="1">PT3</strain>
    </source>
</reference>
<dbReference type="KEGG" id="ptkz:JDV02_006496"/>
<accession>A0A9Q8VCT5</accession>
<dbReference type="GeneID" id="72068445"/>
<dbReference type="Pfam" id="PF08615">
    <property type="entry name" value="RNase_H2_suC"/>
    <property type="match status" value="1"/>
</dbReference>
<dbReference type="InterPro" id="IPR013924">
    <property type="entry name" value="RNase_H2_suC"/>
</dbReference>
<dbReference type="Gene3D" id="2.40.128.680">
    <property type="match status" value="1"/>
</dbReference>